<gene>
    <name evidence="11" type="ORF">CJ030_MR1G029174</name>
</gene>
<keyword evidence="12" id="KW-1185">Reference proteome</keyword>
<evidence type="ECO:0000256" key="5">
    <source>
        <dbReference type="ARBA" id="ARBA00022737"/>
    </source>
</evidence>
<keyword evidence="7 10" id="KW-0472">Membrane</keyword>
<dbReference type="Gene3D" id="3.80.10.10">
    <property type="entry name" value="Ribonuclease Inhibitor"/>
    <property type="match status" value="1"/>
</dbReference>
<keyword evidence="4 10" id="KW-0812">Transmembrane</keyword>
<evidence type="ECO:0000256" key="6">
    <source>
        <dbReference type="ARBA" id="ARBA00022989"/>
    </source>
</evidence>
<evidence type="ECO:0000256" key="8">
    <source>
        <dbReference type="ARBA" id="ARBA00023180"/>
    </source>
</evidence>
<organism evidence="11 12">
    <name type="scientific">Morella rubra</name>
    <name type="common">Chinese bayberry</name>
    <dbReference type="NCBI Taxonomy" id="262757"/>
    <lineage>
        <taxon>Eukaryota</taxon>
        <taxon>Viridiplantae</taxon>
        <taxon>Streptophyta</taxon>
        <taxon>Embryophyta</taxon>
        <taxon>Tracheophyta</taxon>
        <taxon>Spermatophyta</taxon>
        <taxon>Magnoliopsida</taxon>
        <taxon>eudicotyledons</taxon>
        <taxon>Gunneridae</taxon>
        <taxon>Pentapetalae</taxon>
        <taxon>rosids</taxon>
        <taxon>fabids</taxon>
        <taxon>Fagales</taxon>
        <taxon>Myricaceae</taxon>
        <taxon>Morella</taxon>
    </lineage>
</organism>
<dbReference type="OrthoDB" id="509821at2759"/>
<evidence type="ECO:0000256" key="1">
    <source>
        <dbReference type="ARBA" id="ARBA00004167"/>
    </source>
</evidence>
<feature type="region of interest" description="Disordered" evidence="9">
    <location>
        <begin position="941"/>
        <end position="1006"/>
    </location>
</feature>
<dbReference type="PANTHER" id="PTHR21780:SF0">
    <property type="entry name" value="TRANSMEMBRANE PROTEIN 209"/>
    <property type="match status" value="1"/>
</dbReference>
<evidence type="ECO:0000313" key="12">
    <source>
        <dbReference type="Proteomes" id="UP000516437"/>
    </source>
</evidence>
<evidence type="ECO:0000256" key="7">
    <source>
        <dbReference type="ARBA" id="ARBA00023136"/>
    </source>
</evidence>
<keyword evidence="3" id="KW-0433">Leucine-rich repeat</keyword>
<dbReference type="FunFam" id="3.80.10.10:FF:000111">
    <property type="entry name" value="LRR receptor-like serine/threonine-protein kinase ERECTA"/>
    <property type="match status" value="1"/>
</dbReference>
<evidence type="ECO:0000256" key="2">
    <source>
        <dbReference type="ARBA" id="ARBA00009592"/>
    </source>
</evidence>
<comment type="similarity">
    <text evidence="2">Belongs to the RLP family.</text>
</comment>
<dbReference type="SUPFAM" id="SSF52058">
    <property type="entry name" value="L domain-like"/>
    <property type="match status" value="1"/>
</dbReference>
<name>A0A6A1WLU1_9ROSI</name>
<keyword evidence="6 10" id="KW-1133">Transmembrane helix</keyword>
<keyword evidence="5" id="KW-0677">Repeat</keyword>
<dbReference type="Pfam" id="PF00560">
    <property type="entry name" value="LRR_1"/>
    <property type="match status" value="1"/>
</dbReference>
<feature type="compositionally biased region" description="Polar residues" evidence="9">
    <location>
        <begin position="952"/>
        <end position="979"/>
    </location>
</feature>
<evidence type="ECO:0000313" key="11">
    <source>
        <dbReference type="EMBL" id="KAB1226201.1"/>
    </source>
</evidence>
<keyword evidence="8" id="KW-0325">Glycoprotein</keyword>
<sequence>MESGGARDQGFSPPRKPSKFSVYQNAALSAALTSESLRPSNYALLCIFSFSSASAFALLTVISRENGFIDNLKLKSLFHETAYFCAKAIQTVVAWSFLELYFPSSKQSLCGEQGILLALLYLPVMQAAARLGISITISQIGSDSPTTGIPATMSQIDRSKDWQPAFTLDEDVFFIRHWSGFIYGFFLTFYMQNPLIPIMQECVDAITEHQKLLALMKGEWVKGLLPQSSVRADYTVQWIREFAEGTCLKNYEYLGSGEVYDKKNKKWTLELPTDSHLLLYLFCAFLEHPKWMLHVDPTYYAGAQSIKNPLILGVLPPKERFPEKYFAVISSVPSALHPGASVLVVGRQSPPIFALYWDKKLQFSLQGRIALWDSILLLCHRAKVGYGGIVQAGGVGFLERTYQERMSHSTHLLLRWVITSEFGQRNLPNEHRPAENLSAAPTLGVTARIPKDETYSGHVTGCKLFGFSLTGEAPSSQVSGKRSCTKMIDLSQNQLEGQMPSSLANCGYLEYLNVGNNRIKDTFPFWLKNLYQLKIFILHFNGFHGAASNVESNDSMLELHILDLSNNNFSGNLHVSNLLQSNAMKIVGAYQLQYMGSRVDYSVTITNKGIELEYKKIKDDLTVIDFSCNRFEGEIPKLLGNLKGLRVLNLSNNALIGPIPLSLGNLTQLESLDLSWNMLFGEIPRQLVQLIWLEVFNVFYNHLTGPIPHGNQFNVFENTSFEGNPELCGRPLSKMCENSEYSPIPPSTFGKDQSSESLFSFGWKIVVIGYGCGFVIGVIIGQLVIARHPNWFIKTFGKKQQLRRRRVKRVNLEPLTHFSGHGVWRRERPRLLASTKPSKFSVYQNAALSAALTSESLRPSNYALLCIFSFSSASAFALLTVISRENGFIDNLKLKSLFHETAYLCAKAIQTVVGLVFSGTVFSLFKAISLRRTRNITGSVLSSSKGNKEQTHLTNHQLGLQSPNAVSTAANTSGTTRSTPLRPVRMSPGSQKFSTKKREGDLPPPMSMEESVEAFEHLGIYPQIEQWRDRQWFSSVLLNPLCRKIETSQFRSKDWQPAFTLDEDEILHQLRATLLQAIGASMHKLPLALQQSPLQNPSIPIMQECVDAITEHQKLLALMKGEWVKGLLPQSSVRADYTVQRIRELAEGTCLKNYEYLGSGEVYDKKNKKWTLELPTDSHLLLYLFCAFLEHPKWMLHVDPTYYAGAQSIKNPLFLGVLPPKERFPEKYFAVISSVPSALHPGASVLVVGRQSPPIFALYWDKKLQFSLQGRIALWDSVLLLCHRAKVGYGGIVRGMHLGSSSLSILPILDSETED</sequence>
<comment type="subcellular location">
    <subcellularLocation>
        <location evidence="1">Membrane</location>
        <topology evidence="1">Single-pass membrane protein</topology>
    </subcellularLocation>
</comment>
<feature type="transmembrane region" description="Helical" evidence="10">
    <location>
        <begin position="901"/>
        <end position="925"/>
    </location>
</feature>
<dbReference type="EMBL" id="RXIC02000019">
    <property type="protein sequence ID" value="KAB1226201.1"/>
    <property type="molecule type" value="Genomic_DNA"/>
</dbReference>
<comment type="caution">
    <text evidence="11">The sequence shown here is derived from an EMBL/GenBank/DDBJ whole genome shotgun (WGS) entry which is preliminary data.</text>
</comment>
<accession>A0A6A1WLU1</accession>
<dbReference type="Proteomes" id="UP000516437">
    <property type="component" value="Chromosome 1"/>
</dbReference>
<keyword evidence="11" id="KW-0675">Receptor</keyword>
<dbReference type="InterPro" id="IPR032675">
    <property type="entry name" value="LRR_dom_sf"/>
</dbReference>
<evidence type="ECO:0000256" key="10">
    <source>
        <dbReference type="SAM" id="Phobius"/>
    </source>
</evidence>
<dbReference type="GO" id="GO:0016020">
    <property type="term" value="C:membrane"/>
    <property type="evidence" value="ECO:0007669"/>
    <property type="project" value="UniProtKB-SubCell"/>
</dbReference>
<feature type="transmembrane region" description="Helical" evidence="10">
    <location>
        <begin position="761"/>
        <end position="785"/>
    </location>
</feature>
<evidence type="ECO:0000256" key="3">
    <source>
        <dbReference type="ARBA" id="ARBA00022614"/>
    </source>
</evidence>
<evidence type="ECO:0000256" key="9">
    <source>
        <dbReference type="SAM" id="MobiDB-lite"/>
    </source>
</evidence>
<dbReference type="InterPro" id="IPR019176">
    <property type="entry name" value="Cytochrome_B561-rel"/>
</dbReference>
<dbReference type="PANTHER" id="PTHR21780">
    <property type="entry name" value="TRANSMEMBRANE PROTEIN 209"/>
    <property type="match status" value="1"/>
</dbReference>
<dbReference type="InterPro" id="IPR001611">
    <property type="entry name" value="Leu-rich_rpt"/>
</dbReference>
<reference evidence="11 12" key="1">
    <citation type="journal article" date="2019" name="Plant Biotechnol. J.">
        <title>The red bayberry genome and genetic basis of sex determination.</title>
        <authorList>
            <person name="Jia H.M."/>
            <person name="Jia H.J."/>
            <person name="Cai Q.L."/>
            <person name="Wang Y."/>
            <person name="Zhao H.B."/>
            <person name="Yang W.F."/>
            <person name="Wang G.Y."/>
            <person name="Li Y.H."/>
            <person name="Zhan D.L."/>
            <person name="Shen Y.T."/>
            <person name="Niu Q.F."/>
            <person name="Chang L."/>
            <person name="Qiu J."/>
            <person name="Zhao L."/>
            <person name="Xie H.B."/>
            <person name="Fu W.Y."/>
            <person name="Jin J."/>
            <person name="Li X.W."/>
            <person name="Jiao Y."/>
            <person name="Zhou C.C."/>
            <person name="Tu T."/>
            <person name="Chai C.Y."/>
            <person name="Gao J.L."/>
            <person name="Fan L.J."/>
            <person name="van de Weg E."/>
            <person name="Wang J.Y."/>
            <person name="Gao Z.S."/>
        </authorList>
    </citation>
    <scope>NUCLEOTIDE SEQUENCE [LARGE SCALE GENOMIC DNA]</scope>
    <source>
        <tissue evidence="11">Leaves</tissue>
    </source>
</reference>
<feature type="transmembrane region" description="Helical" evidence="10">
    <location>
        <begin position="862"/>
        <end position="881"/>
    </location>
</feature>
<protein>
    <submittedName>
        <fullName evidence="11">Receptor-like protein 12</fullName>
    </submittedName>
</protein>
<dbReference type="Pfam" id="PF09786">
    <property type="entry name" value="CytochromB561_N"/>
    <property type="match status" value="3"/>
</dbReference>
<proteinExistence type="inferred from homology"/>
<evidence type="ECO:0000256" key="4">
    <source>
        <dbReference type="ARBA" id="ARBA00022692"/>
    </source>
</evidence>
<dbReference type="Pfam" id="PF13855">
    <property type="entry name" value="LRR_8"/>
    <property type="match status" value="1"/>
</dbReference>